<sequence>MNPQPPPIGGYHASPYPTLGSTKVLIGVFAIPGTVPACFAPWSPLAMRASRQNQPAPVPAPAVLNMMASQAHRNHKVFLHDAREGTHGAPLRRRRAYNGIMRSASGPESVGSSTHSIKAFRNPAKATCGI</sequence>
<proteinExistence type="predicted"/>
<evidence type="ECO:0000313" key="3">
    <source>
        <dbReference type="Proteomes" id="UP000650533"/>
    </source>
</evidence>
<dbReference type="AlphaFoldDB" id="A0A8H8P1K6"/>
<keyword evidence="1" id="KW-1133">Transmembrane helix</keyword>
<feature type="transmembrane region" description="Helical" evidence="1">
    <location>
        <begin position="24"/>
        <end position="42"/>
    </location>
</feature>
<dbReference type="EMBL" id="CP059667">
    <property type="protein sequence ID" value="QRW23405.1"/>
    <property type="molecule type" value="Genomic_DNA"/>
</dbReference>
<reference evidence="2" key="1">
    <citation type="submission" date="2020-05" db="EMBL/GenBank/DDBJ databases">
        <title>Evolutionary and genomic comparisons of hybrid uninucleate and nonhybrid Rhizoctonia fungi.</title>
        <authorList>
            <person name="Li C."/>
            <person name="Chen X."/>
        </authorList>
    </citation>
    <scope>NUCLEOTIDE SEQUENCE</scope>
    <source>
        <strain evidence="2">AG-1 IA</strain>
    </source>
</reference>
<gene>
    <name evidence="2" type="ORF">RhiXN_08441</name>
</gene>
<dbReference type="KEGG" id="rsx:RhiXN_08441"/>
<evidence type="ECO:0000256" key="1">
    <source>
        <dbReference type="SAM" id="Phobius"/>
    </source>
</evidence>
<keyword evidence="1" id="KW-0472">Membrane</keyword>
<evidence type="ECO:0000313" key="2">
    <source>
        <dbReference type="EMBL" id="QRW23405.1"/>
    </source>
</evidence>
<protein>
    <submittedName>
        <fullName evidence="2">Uncharacterized protein</fullName>
    </submittedName>
</protein>
<dbReference type="Proteomes" id="UP000650533">
    <property type="component" value="Chromosome 10"/>
</dbReference>
<keyword evidence="1" id="KW-0812">Transmembrane</keyword>
<dbReference type="GeneID" id="67030720"/>
<dbReference type="RefSeq" id="XP_043183642.1">
    <property type="nucleotide sequence ID" value="XM_043328257.1"/>
</dbReference>
<accession>A0A8H8P1K6</accession>
<organism evidence="2 3">
    <name type="scientific">Rhizoctonia solani</name>
    <dbReference type="NCBI Taxonomy" id="456999"/>
    <lineage>
        <taxon>Eukaryota</taxon>
        <taxon>Fungi</taxon>
        <taxon>Dikarya</taxon>
        <taxon>Basidiomycota</taxon>
        <taxon>Agaricomycotina</taxon>
        <taxon>Agaricomycetes</taxon>
        <taxon>Cantharellales</taxon>
        <taxon>Ceratobasidiaceae</taxon>
        <taxon>Rhizoctonia</taxon>
    </lineage>
</organism>
<name>A0A8H8P1K6_9AGAM</name>